<keyword evidence="7" id="KW-0325">Glycoprotein</keyword>
<evidence type="ECO:0000259" key="12">
    <source>
        <dbReference type="PROSITE" id="PS51869"/>
    </source>
</evidence>
<evidence type="ECO:0000313" key="15">
    <source>
        <dbReference type="Proteomes" id="UP000267027"/>
    </source>
</evidence>
<proteinExistence type="inferred from homology"/>
<dbReference type="InterPro" id="IPR019745">
    <property type="entry name" value="Amyloid_glyco_intracell_CS"/>
</dbReference>
<dbReference type="InterPro" id="IPR036669">
    <property type="entry name" value="Amyloid_Cu-bd_sf"/>
</dbReference>
<dbReference type="SUPFAM" id="SSF56491">
    <property type="entry name" value="A heparin-binding domain"/>
    <property type="match status" value="1"/>
</dbReference>
<dbReference type="STRING" id="334426.A0A158PKA7"/>
<dbReference type="Pfam" id="PF02177">
    <property type="entry name" value="APP_N"/>
    <property type="match status" value="1"/>
</dbReference>
<evidence type="ECO:0000256" key="7">
    <source>
        <dbReference type="ARBA" id="ARBA00023180"/>
    </source>
</evidence>
<evidence type="ECO:0000256" key="10">
    <source>
        <dbReference type="SAM" id="MobiDB-lite"/>
    </source>
</evidence>
<evidence type="ECO:0000259" key="13">
    <source>
        <dbReference type="PROSITE" id="PS51870"/>
    </source>
</evidence>
<evidence type="ECO:0000256" key="9">
    <source>
        <dbReference type="SAM" id="Coils"/>
    </source>
</evidence>
<dbReference type="InterPro" id="IPR011178">
    <property type="entry name" value="Amyloid_glyco_Cu-bd"/>
</dbReference>
<dbReference type="OMA" id="DSANEHE"/>
<feature type="transmembrane region" description="Helical" evidence="11">
    <location>
        <begin position="811"/>
        <end position="831"/>
    </location>
</feature>
<dbReference type="GO" id="GO:0007409">
    <property type="term" value="P:axonogenesis"/>
    <property type="evidence" value="ECO:0007669"/>
    <property type="project" value="TreeGrafter"/>
</dbReference>
<comment type="subcellular location">
    <subcellularLocation>
        <location evidence="1">Membrane</location>
        <topology evidence="1">Single-pass type I membrane protein</topology>
    </subcellularLocation>
</comment>
<feature type="domain" description="E2" evidence="13">
    <location>
        <begin position="323"/>
        <end position="618"/>
    </location>
</feature>
<keyword evidence="2 11" id="KW-0812">Transmembrane</keyword>
<evidence type="ECO:0000256" key="2">
    <source>
        <dbReference type="ARBA" id="ARBA00022692"/>
    </source>
</evidence>
<dbReference type="GO" id="GO:0043025">
    <property type="term" value="C:neuronal cell body"/>
    <property type="evidence" value="ECO:0007669"/>
    <property type="project" value="TreeGrafter"/>
</dbReference>
<keyword evidence="3" id="KW-0732">Signal</keyword>
<reference evidence="14 15" key="2">
    <citation type="submission" date="2018-11" db="EMBL/GenBank/DDBJ databases">
        <authorList>
            <consortium name="Pathogen Informatics"/>
        </authorList>
    </citation>
    <scope>NUCLEOTIDE SEQUENCE [LARGE SCALE GENOMIC DNA]</scope>
    <source>
        <strain evidence="14 15">Costa Rica</strain>
    </source>
</reference>
<feature type="region of interest" description="Disordered" evidence="10">
    <location>
        <begin position="669"/>
        <end position="724"/>
    </location>
</feature>
<protein>
    <submittedName>
        <fullName evidence="16">A4_EXTRA domain-containing protein</fullName>
    </submittedName>
</protein>
<dbReference type="SUPFAM" id="SSF109843">
    <property type="entry name" value="CAPPD, an extracellular domain of amyloid beta A4 protein"/>
    <property type="match status" value="2"/>
</dbReference>
<dbReference type="EMBL" id="UYYA01004360">
    <property type="protein sequence ID" value="VDM61407.1"/>
    <property type="molecule type" value="Genomic_DNA"/>
</dbReference>
<evidence type="ECO:0000256" key="8">
    <source>
        <dbReference type="PROSITE-ProRule" id="PRU01217"/>
    </source>
</evidence>
<dbReference type="InterPro" id="IPR008155">
    <property type="entry name" value="Amyloid_glyco"/>
</dbReference>
<evidence type="ECO:0000256" key="1">
    <source>
        <dbReference type="ARBA" id="ARBA00004479"/>
    </source>
</evidence>
<evidence type="ECO:0000256" key="4">
    <source>
        <dbReference type="ARBA" id="ARBA00022989"/>
    </source>
</evidence>
<dbReference type="Pfam" id="PF12924">
    <property type="entry name" value="APP_Cu_bd"/>
    <property type="match status" value="1"/>
</dbReference>
<dbReference type="Pfam" id="PF10515">
    <property type="entry name" value="APP_amyloid"/>
    <property type="match status" value="1"/>
</dbReference>
<feature type="region of interest" description="GFLD subdomain" evidence="8">
    <location>
        <begin position="112"/>
        <end position="236"/>
    </location>
</feature>
<feature type="domain" description="E1" evidence="12">
    <location>
        <begin position="112"/>
        <end position="282"/>
    </location>
</feature>
<dbReference type="PROSITE" id="PS51869">
    <property type="entry name" value="APP_E1"/>
    <property type="match status" value="1"/>
</dbReference>
<keyword evidence="6 8" id="KW-1015">Disulfide bond</keyword>
<feature type="region of interest" description="CuBD subdomain" evidence="8">
    <location>
        <begin position="244"/>
        <end position="282"/>
    </location>
</feature>
<dbReference type="Gene3D" id="1.20.120.770">
    <property type="entry name" value="Amyloid precursor protein, E2 domain"/>
    <property type="match status" value="2"/>
</dbReference>
<dbReference type="GO" id="GO:0008201">
    <property type="term" value="F:heparin binding"/>
    <property type="evidence" value="ECO:0007669"/>
    <property type="project" value="UniProtKB-UniRule"/>
</dbReference>
<dbReference type="Proteomes" id="UP000267027">
    <property type="component" value="Unassembled WGS sequence"/>
</dbReference>
<evidence type="ECO:0000313" key="16">
    <source>
        <dbReference type="WBParaSite" id="ACOC_0000982101-mRNA-1"/>
    </source>
</evidence>
<dbReference type="OrthoDB" id="6147836at2759"/>
<reference evidence="16" key="1">
    <citation type="submission" date="2016-04" db="UniProtKB">
        <authorList>
            <consortium name="WormBaseParasite"/>
        </authorList>
    </citation>
    <scope>IDENTIFICATION</scope>
</reference>
<dbReference type="InterPro" id="IPR036176">
    <property type="entry name" value="E2_sf"/>
</dbReference>
<evidence type="ECO:0000256" key="11">
    <source>
        <dbReference type="SAM" id="Phobius"/>
    </source>
</evidence>
<dbReference type="WBParaSite" id="ACOC_0000982101-mRNA-1">
    <property type="protein sequence ID" value="ACOC_0000982101-mRNA-1"/>
    <property type="gene ID" value="ACOC_0000982101"/>
</dbReference>
<feature type="compositionally biased region" description="Acidic residues" evidence="10">
    <location>
        <begin position="700"/>
        <end position="716"/>
    </location>
</feature>
<feature type="compositionally biased region" description="Acidic residues" evidence="10">
    <location>
        <begin position="755"/>
        <end position="766"/>
    </location>
</feature>
<dbReference type="PANTHER" id="PTHR23103:SF15">
    <property type="entry name" value="AMYLOID-BETA-LIKE PROTEIN"/>
    <property type="match status" value="1"/>
</dbReference>
<accession>A0A158PKA7</accession>
<dbReference type="PANTHER" id="PTHR23103">
    <property type="entry name" value="ALZHEIMER'S DISEASE BETA-AMYLOID RELATED"/>
    <property type="match status" value="1"/>
</dbReference>
<name>A0A158PKA7_ANGCS</name>
<evidence type="ECO:0000256" key="5">
    <source>
        <dbReference type="ARBA" id="ARBA00023136"/>
    </source>
</evidence>
<dbReference type="InterPro" id="IPR008154">
    <property type="entry name" value="Amyloid_glyco_extra"/>
</dbReference>
<keyword evidence="9" id="KW-0175">Coiled coil</keyword>
<dbReference type="Gene3D" id="3.30.1490.140">
    <property type="entry name" value="Amyloidogenic glycoprotein, copper-binding domain"/>
    <property type="match status" value="1"/>
</dbReference>
<dbReference type="InterPro" id="IPR036454">
    <property type="entry name" value="Amyloid_glyco_heparin-bd_sf"/>
</dbReference>
<organism evidence="16">
    <name type="scientific">Angiostrongylus costaricensis</name>
    <name type="common">Nematode worm</name>
    <dbReference type="NCBI Taxonomy" id="334426"/>
    <lineage>
        <taxon>Eukaryota</taxon>
        <taxon>Metazoa</taxon>
        <taxon>Ecdysozoa</taxon>
        <taxon>Nematoda</taxon>
        <taxon>Chromadorea</taxon>
        <taxon>Rhabditida</taxon>
        <taxon>Rhabditina</taxon>
        <taxon>Rhabditomorpha</taxon>
        <taxon>Strongyloidea</taxon>
        <taxon>Metastrongylidae</taxon>
        <taxon>Angiostrongylus</taxon>
    </lineage>
</organism>
<dbReference type="GO" id="GO:0007417">
    <property type="term" value="P:central nervous system development"/>
    <property type="evidence" value="ECO:0007669"/>
    <property type="project" value="TreeGrafter"/>
</dbReference>
<comment type="caution">
    <text evidence="8">Lacks conserved residue(s) required for the propagation of feature annotation.</text>
</comment>
<dbReference type="InterPro" id="IPR019543">
    <property type="entry name" value="APP_amyloid_C"/>
</dbReference>
<keyword evidence="5 11" id="KW-0472">Membrane</keyword>
<dbReference type="SMART" id="SM00006">
    <property type="entry name" value="A4_EXTRA"/>
    <property type="match status" value="1"/>
</dbReference>
<keyword evidence="4 11" id="KW-1133">Transmembrane helix</keyword>
<dbReference type="SUPFAM" id="SSF89811">
    <property type="entry name" value="Amyloid beta a4 protein copper binding domain (domain 2)"/>
    <property type="match status" value="1"/>
</dbReference>
<dbReference type="InterPro" id="IPR024329">
    <property type="entry name" value="Amyloid_glyco_E2_domain"/>
</dbReference>
<dbReference type="GO" id="GO:0043005">
    <property type="term" value="C:neuron projection"/>
    <property type="evidence" value="ECO:0007669"/>
    <property type="project" value="TreeGrafter"/>
</dbReference>
<keyword evidence="15" id="KW-1185">Reference proteome</keyword>
<evidence type="ECO:0000313" key="14">
    <source>
        <dbReference type="EMBL" id="VDM61407.1"/>
    </source>
</evidence>
<dbReference type="PROSITE" id="PS51870">
    <property type="entry name" value="APP_E2"/>
    <property type="match status" value="1"/>
</dbReference>
<gene>
    <name evidence="14" type="ORF">ACOC_LOCUS9822</name>
</gene>
<feature type="compositionally biased region" description="Low complexity" evidence="10">
    <location>
        <begin position="675"/>
        <end position="686"/>
    </location>
</feature>
<dbReference type="InterPro" id="IPR011993">
    <property type="entry name" value="PH-like_dom_sf"/>
</dbReference>
<evidence type="ECO:0000256" key="3">
    <source>
        <dbReference type="ARBA" id="ARBA00022729"/>
    </source>
</evidence>
<dbReference type="Gene3D" id="2.30.29.30">
    <property type="entry name" value="Pleckstrin-homology domain (PH domain)/Phosphotyrosine-binding domain (PTB)"/>
    <property type="match status" value="1"/>
</dbReference>
<sequence>MSQSLHWIAFTFEEFGCDLTWKHFSTGECASSFAFKLRAAARFDVVIEWASLGMYDGNVWVLMLPISIIVCENPPLRNALELARISSTGFCFVLQKRGVAATLDGSPSKKHEKFVPLVAFECGYRNKYMSDDGVWISDENRYATCLSGKLDILKYCKKLLMIVSDIYPLSYFTREQEYLVNDYTEDYSLSSGAPASVLDSTTSTINDSDAASTIKVAKCERRERGENSEKEDGEFKSEALQVPHDCRFSHVNSGDSCNDYQHWRDVATKQCVGKVYKITSPSVGARLSEHSKLPLKGDEVDEEYVDEYDDSDEDASIEKSSEDQDPYFKIKDSANEHENFKEAEERLDRKHREKIDKVMKEWGELEARYQQMKKKDAKGAESFKVSMTNRFQRTVASLEDEHKRLKKQLETTHEERVQAILNEKKRTATHDYRQALAMHDKSANKHHVLKTLKTYIRSEEKDRIHTINRYRHLLRVDQAEAAAFKPTVLHRLRFDEHKRLKKQLETTHEERVQAILNEKKRTATHDYRQALAMHDKSANKHHVLKTLKTYIRSEEKDRIHTINRYRHLLRVDQAEAAAFKPTVLHRLRYIDLRINGTLAMLRDFPDLESQVRPIAVAYWSDFRRENTPELSDSAIDALNSLDSDAKNKKLVDLYKEAYEKLHPSAKLDVKAPAVTTPTTTTTTNRQTTHEPTKLLSEDSHDSEEDDDEYYEDEDDEEVKRNPSVKKPKIVEIQRKTVRRPLPPMLVEKSVQTESMGEDSDSDESDEDSTKELRVDIEPIIDEKPAFYRQEKLIQNQKSTYHESGLLSSSQAMFMVGSVAIVSLVVLVGTIIRRRRAHQGFIEVDVYTPEERHVAGMQVNGYENPTYSFFDSKA</sequence>
<dbReference type="GO" id="GO:0046914">
    <property type="term" value="F:transition metal ion binding"/>
    <property type="evidence" value="ECO:0007669"/>
    <property type="project" value="InterPro"/>
</dbReference>
<dbReference type="Pfam" id="PF12925">
    <property type="entry name" value="APP_E2"/>
    <property type="match status" value="2"/>
</dbReference>
<dbReference type="Gene3D" id="3.90.570.10">
    <property type="entry name" value="Amyloidogenic glycoprotein, heparin-binding domain"/>
    <property type="match status" value="1"/>
</dbReference>
<evidence type="ECO:0000256" key="6">
    <source>
        <dbReference type="ARBA" id="ARBA00023157"/>
    </source>
</evidence>
<feature type="disulfide bond" evidence="8">
    <location>
        <begin position="122"/>
        <end position="145"/>
    </location>
</feature>
<feature type="compositionally biased region" description="Basic and acidic residues" evidence="10">
    <location>
        <begin position="687"/>
        <end position="699"/>
    </location>
</feature>
<dbReference type="InterPro" id="IPR015849">
    <property type="entry name" value="Amyloid_glyco_heparin-bd"/>
</dbReference>
<feature type="coiled-coil region" evidence="9">
    <location>
        <begin position="330"/>
        <end position="415"/>
    </location>
</feature>
<dbReference type="GO" id="GO:0016020">
    <property type="term" value="C:membrane"/>
    <property type="evidence" value="ECO:0007669"/>
    <property type="project" value="UniProtKB-SubCell"/>
</dbReference>
<comment type="similarity">
    <text evidence="8">Belongs to the APP family.</text>
</comment>
<dbReference type="PROSITE" id="PS00320">
    <property type="entry name" value="APP_INTRA"/>
    <property type="match status" value="1"/>
</dbReference>
<dbReference type="AlphaFoldDB" id="A0A158PKA7"/>
<feature type="region of interest" description="Disordered" evidence="10">
    <location>
        <begin position="736"/>
        <end position="771"/>
    </location>
</feature>